<name>A0ABW5G310_9PSEU</name>
<dbReference type="GO" id="GO:0008260">
    <property type="term" value="F:succinyl-CoA:3-oxo-acid CoA-transferase activity"/>
    <property type="evidence" value="ECO:0007669"/>
    <property type="project" value="UniProtKB-EC"/>
</dbReference>
<dbReference type="InterPro" id="IPR004165">
    <property type="entry name" value="CoA_trans_fam_I"/>
</dbReference>
<evidence type="ECO:0000256" key="1">
    <source>
        <dbReference type="ARBA" id="ARBA00007154"/>
    </source>
</evidence>
<keyword evidence="2 3" id="KW-0808">Transferase</keyword>
<dbReference type="Gene3D" id="3.40.1080.10">
    <property type="entry name" value="Glutaconate Coenzyme A-transferase"/>
    <property type="match status" value="2"/>
</dbReference>
<sequence length="469" mass="50278">MPTIYGSPEEAVAEVPNGASVAVSGFGLDHRFPSSLIRALRDTDAKNLTLVCNSLGSDSSLRAVALIESRQVSKLIACFSARPGSRSLAEDLIDAGEMTLELVPQGTLVERLRAGGSGIAGFFTRTGAGTLIADGKETRYFDGEPYIFERALRVDYALIRAYQADTLGNLKFRGASANFNPAFAKAATFAIAEVDEIVEPGTFDPAEIGLPGIFVSGLVKTTVTPGMESVPPPRKPDVTRRRNYDRYGEGLSRLETAQLATDLIPDGSYVNLGVGLPLLIARCIEGRDLMLHAENGLLGHAGPVTGDARDPDYYNAGGQFVGLRHGASVFDSVTSFEMARSARLVVVLGAYQVDADGHFANWTNPSMTGGGIGGAMDLASGAGRLVVVMEHCDKNMRPKLIPRCTFPLTTSRPVDLVVTDLGAFRRVGERYLLERIARPFSVDDLRQLSGFDFDVSRELTAVGVDRVRS</sequence>
<dbReference type="EMBL" id="JBHUKR010000021">
    <property type="protein sequence ID" value="MFD2421408.1"/>
    <property type="molecule type" value="Genomic_DNA"/>
</dbReference>
<gene>
    <name evidence="4" type="ORF">ACFSXZ_34265</name>
</gene>
<evidence type="ECO:0000256" key="3">
    <source>
        <dbReference type="PIRNR" id="PIRNR000858"/>
    </source>
</evidence>
<dbReference type="RefSeq" id="WP_378269951.1">
    <property type="nucleotide sequence ID" value="NZ_JBHUKR010000021.1"/>
</dbReference>
<dbReference type="InterPro" id="IPR037171">
    <property type="entry name" value="NagB/RpiA_transferase-like"/>
</dbReference>
<reference evidence="5" key="1">
    <citation type="journal article" date="2019" name="Int. J. Syst. Evol. Microbiol.">
        <title>The Global Catalogue of Microorganisms (GCM) 10K type strain sequencing project: providing services to taxonomists for standard genome sequencing and annotation.</title>
        <authorList>
            <consortium name="The Broad Institute Genomics Platform"/>
            <consortium name="The Broad Institute Genome Sequencing Center for Infectious Disease"/>
            <person name="Wu L."/>
            <person name="Ma J."/>
        </authorList>
    </citation>
    <scope>NUCLEOTIDE SEQUENCE [LARGE SCALE GENOMIC DNA]</scope>
    <source>
        <strain evidence="5">CGMCC 4.7645</strain>
    </source>
</reference>
<dbReference type="PIRSF" id="PIRSF000858">
    <property type="entry name" value="SCOT-t"/>
    <property type="match status" value="1"/>
</dbReference>
<proteinExistence type="inferred from homology"/>
<evidence type="ECO:0000256" key="2">
    <source>
        <dbReference type="ARBA" id="ARBA00022679"/>
    </source>
</evidence>
<dbReference type="NCBIfam" id="TIGR02429">
    <property type="entry name" value="pcaI_scoA_fam"/>
    <property type="match status" value="1"/>
</dbReference>
<organism evidence="4 5">
    <name type="scientific">Amycolatopsis pigmentata</name>
    <dbReference type="NCBI Taxonomy" id="450801"/>
    <lineage>
        <taxon>Bacteria</taxon>
        <taxon>Bacillati</taxon>
        <taxon>Actinomycetota</taxon>
        <taxon>Actinomycetes</taxon>
        <taxon>Pseudonocardiales</taxon>
        <taxon>Pseudonocardiaceae</taxon>
        <taxon>Amycolatopsis</taxon>
    </lineage>
</organism>
<evidence type="ECO:0000313" key="5">
    <source>
        <dbReference type="Proteomes" id="UP001597417"/>
    </source>
</evidence>
<dbReference type="PANTHER" id="PTHR13707">
    <property type="entry name" value="KETOACID-COENZYME A TRANSFERASE"/>
    <property type="match status" value="1"/>
</dbReference>
<dbReference type="EC" id="2.8.3.5" evidence="4"/>
<protein>
    <submittedName>
        <fullName evidence="4">3-oxoacid CoA-transferase</fullName>
        <ecNumber evidence="4">2.8.3.5</ecNumber>
    </submittedName>
</protein>
<dbReference type="Pfam" id="PF01144">
    <property type="entry name" value="CoA_trans"/>
    <property type="match status" value="2"/>
</dbReference>
<dbReference type="Proteomes" id="UP001597417">
    <property type="component" value="Unassembled WGS sequence"/>
</dbReference>
<dbReference type="InterPro" id="IPR014388">
    <property type="entry name" value="3-oxoacid_CoA-transferase"/>
</dbReference>
<dbReference type="SMART" id="SM00882">
    <property type="entry name" value="CoA_trans"/>
    <property type="match status" value="2"/>
</dbReference>
<keyword evidence="5" id="KW-1185">Reference proteome</keyword>
<accession>A0ABW5G310</accession>
<comment type="similarity">
    <text evidence="1 3">Belongs to the 3-oxoacid CoA-transferase family.</text>
</comment>
<dbReference type="InterPro" id="IPR012792">
    <property type="entry name" value="3-oxoacid_CoA-transf_A"/>
</dbReference>
<comment type="caution">
    <text evidence="4">The sequence shown here is derived from an EMBL/GenBank/DDBJ whole genome shotgun (WGS) entry which is preliminary data.</text>
</comment>
<dbReference type="PANTHER" id="PTHR13707:SF60">
    <property type="entry name" value="ACETATE COA-TRANSFERASE SUBUNIT ALPHA"/>
    <property type="match status" value="1"/>
</dbReference>
<evidence type="ECO:0000313" key="4">
    <source>
        <dbReference type="EMBL" id="MFD2421408.1"/>
    </source>
</evidence>
<dbReference type="SUPFAM" id="SSF100950">
    <property type="entry name" value="NagB/RpiA/CoA transferase-like"/>
    <property type="match status" value="2"/>
</dbReference>